<reference evidence="6 7" key="1">
    <citation type="submission" date="2016-12" db="EMBL/GenBank/DDBJ databases">
        <title>The new phylogeny of genus Mycobacterium.</title>
        <authorList>
            <person name="Tortoli E."/>
            <person name="Trovato A."/>
            <person name="Cirillo D.M."/>
        </authorList>
    </citation>
    <scope>NUCLEOTIDE SEQUENCE [LARGE SCALE GENOMIC DNA]</scope>
    <source>
        <strain evidence="6 7">DSM 45130</strain>
    </source>
</reference>
<dbReference type="InterPro" id="IPR036271">
    <property type="entry name" value="Tet_transcr_reg_TetR-rel_C_sf"/>
</dbReference>
<feature type="domain" description="HTH tetR-type" evidence="5">
    <location>
        <begin position="14"/>
        <end position="75"/>
    </location>
</feature>
<organism evidence="6 7">
    <name type="scientific">Mycolicibacterium insubricum</name>
    <dbReference type="NCBI Taxonomy" id="444597"/>
    <lineage>
        <taxon>Bacteria</taxon>
        <taxon>Bacillati</taxon>
        <taxon>Actinomycetota</taxon>
        <taxon>Actinomycetes</taxon>
        <taxon>Mycobacteriales</taxon>
        <taxon>Mycobacteriaceae</taxon>
        <taxon>Mycolicibacterium</taxon>
    </lineage>
</organism>
<dbReference type="InterPro" id="IPR023772">
    <property type="entry name" value="DNA-bd_HTH_TetR-type_CS"/>
</dbReference>
<evidence type="ECO:0000259" key="5">
    <source>
        <dbReference type="PROSITE" id="PS50977"/>
    </source>
</evidence>
<dbReference type="EMBL" id="MVHS01000017">
    <property type="protein sequence ID" value="ORA70918.1"/>
    <property type="molecule type" value="Genomic_DNA"/>
</dbReference>
<dbReference type="SUPFAM" id="SSF46689">
    <property type="entry name" value="Homeodomain-like"/>
    <property type="match status" value="1"/>
</dbReference>
<keyword evidence="2 4" id="KW-0238">DNA-binding</keyword>
<dbReference type="RefSeq" id="WP_083030535.1">
    <property type="nucleotide sequence ID" value="NZ_AP022618.1"/>
</dbReference>
<dbReference type="PANTHER" id="PTHR30055">
    <property type="entry name" value="HTH-TYPE TRANSCRIPTIONAL REGULATOR RUTR"/>
    <property type="match status" value="1"/>
</dbReference>
<dbReference type="Gene3D" id="1.10.357.10">
    <property type="entry name" value="Tetracycline Repressor, domain 2"/>
    <property type="match status" value="1"/>
</dbReference>
<dbReference type="OrthoDB" id="7186647at2"/>
<gene>
    <name evidence="6" type="ORF">BST26_09535</name>
</gene>
<evidence type="ECO:0000256" key="3">
    <source>
        <dbReference type="ARBA" id="ARBA00023163"/>
    </source>
</evidence>
<dbReference type="Gene3D" id="1.10.10.60">
    <property type="entry name" value="Homeodomain-like"/>
    <property type="match status" value="1"/>
</dbReference>
<comment type="caution">
    <text evidence="6">The sequence shown here is derived from an EMBL/GenBank/DDBJ whole genome shotgun (WGS) entry which is preliminary data.</text>
</comment>
<dbReference type="InterPro" id="IPR049397">
    <property type="entry name" value="EthR_C"/>
</dbReference>
<dbReference type="PROSITE" id="PS01081">
    <property type="entry name" value="HTH_TETR_1"/>
    <property type="match status" value="1"/>
</dbReference>
<evidence type="ECO:0000256" key="1">
    <source>
        <dbReference type="ARBA" id="ARBA00023015"/>
    </source>
</evidence>
<dbReference type="GO" id="GO:0003700">
    <property type="term" value="F:DNA-binding transcription factor activity"/>
    <property type="evidence" value="ECO:0007669"/>
    <property type="project" value="TreeGrafter"/>
</dbReference>
<feature type="DNA-binding region" description="H-T-H motif" evidence="4">
    <location>
        <begin position="38"/>
        <end position="57"/>
    </location>
</feature>
<evidence type="ECO:0000256" key="4">
    <source>
        <dbReference type="PROSITE-ProRule" id="PRU00335"/>
    </source>
</evidence>
<dbReference type="InterPro" id="IPR009057">
    <property type="entry name" value="Homeodomain-like_sf"/>
</dbReference>
<dbReference type="InterPro" id="IPR001647">
    <property type="entry name" value="HTH_TetR"/>
</dbReference>
<dbReference type="SUPFAM" id="SSF48498">
    <property type="entry name" value="Tetracyclin repressor-like, C-terminal domain"/>
    <property type="match status" value="1"/>
</dbReference>
<dbReference type="InterPro" id="IPR050109">
    <property type="entry name" value="HTH-type_TetR-like_transc_reg"/>
</dbReference>
<protein>
    <submittedName>
        <fullName evidence="6">TetR family transcriptional regulator</fullName>
    </submittedName>
</protein>
<evidence type="ECO:0000256" key="2">
    <source>
        <dbReference type="ARBA" id="ARBA00023125"/>
    </source>
</evidence>
<dbReference type="Pfam" id="PF21313">
    <property type="entry name" value="EthR_C"/>
    <property type="match status" value="1"/>
</dbReference>
<proteinExistence type="predicted"/>
<dbReference type="Proteomes" id="UP000192801">
    <property type="component" value="Unassembled WGS sequence"/>
</dbReference>
<dbReference type="STRING" id="444597.BST26_09535"/>
<keyword evidence="1" id="KW-0805">Transcription regulation</keyword>
<name>A0A1X0DEY3_9MYCO</name>
<keyword evidence="3" id="KW-0804">Transcription</keyword>
<evidence type="ECO:0000313" key="6">
    <source>
        <dbReference type="EMBL" id="ORA70918.1"/>
    </source>
</evidence>
<accession>A0A1X0DEY3</accession>
<dbReference type="PANTHER" id="PTHR30055:SF234">
    <property type="entry name" value="HTH-TYPE TRANSCRIPTIONAL REGULATOR BETI"/>
    <property type="match status" value="1"/>
</dbReference>
<dbReference type="PROSITE" id="PS50977">
    <property type="entry name" value="HTH_TETR_2"/>
    <property type="match status" value="1"/>
</dbReference>
<dbReference type="GO" id="GO:0000976">
    <property type="term" value="F:transcription cis-regulatory region binding"/>
    <property type="evidence" value="ECO:0007669"/>
    <property type="project" value="TreeGrafter"/>
</dbReference>
<evidence type="ECO:0000313" key="7">
    <source>
        <dbReference type="Proteomes" id="UP000192801"/>
    </source>
</evidence>
<dbReference type="AlphaFoldDB" id="A0A1X0DEY3"/>
<dbReference type="Pfam" id="PF00440">
    <property type="entry name" value="TetR_N"/>
    <property type="match status" value="1"/>
</dbReference>
<keyword evidence="7" id="KW-1185">Reference proteome</keyword>
<sequence length="207" mass="23379">MPRRPQVSRQQRRAAVETRLMEAAERLMRDGDSFTDLSVDRLATEAGISRATFYIYFEDKGDLIRRLAGRVFGELSDDAGVWWNAADRRDPGDLEVSMRRIIDSYRRHQALITALNEMSSYDASVATTYRQLLNDISVDLSGVITRGQTDGTIRSELPAQPVASALTWMVERACHQNLPHQPSDYDAELAAALTQIIWGALYLEKMN</sequence>